<name>A0A380TC32_9ZZZZ</name>
<sequence>MRTMIAAGGILLLAAGVATASISMLAPDMLPRDILANIEPSNVALIGSGVAVAGLIIAAAAIITSFRPDKNSRLPKSNLALRTQPNVRRQPATAPSRRPGRAPLLPTEVDPPVPGNVVNNPGLDGWSEGETLSNVAPFQQLADGWRLSYGGGGESAINVSRIAAPAGLDGTTYPSPGLRVDASRSGGDGAWFAIESVASDLTKITGRTCRVTFLARASDDVPMSINLVEYFGGDSAQSNYKEGPVVSSAWQRHVIDIDVAAPPDGKIAPDSSMVVSLGLPPQGKFWVEVARLSVVPQP</sequence>
<protein>
    <submittedName>
        <fullName evidence="3">Uncharacterized protein</fullName>
    </submittedName>
</protein>
<organism evidence="3">
    <name type="scientific">metagenome</name>
    <dbReference type="NCBI Taxonomy" id="256318"/>
    <lineage>
        <taxon>unclassified sequences</taxon>
        <taxon>metagenomes</taxon>
    </lineage>
</organism>
<evidence type="ECO:0000256" key="2">
    <source>
        <dbReference type="SAM" id="Phobius"/>
    </source>
</evidence>
<keyword evidence="2" id="KW-1133">Transmembrane helix</keyword>
<evidence type="ECO:0000313" key="3">
    <source>
        <dbReference type="EMBL" id="SUS06010.1"/>
    </source>
</evidence>
<reference evidence="3" key="1">
    <citation type="submission" date="2018-07" db="EMBL/GenBank/DDBJ databases">
        <authorList>
            <person name="Quirk P.G."/>
            <person name="Krulwich T.A."/>
        </authorList>
    </citation>
    <scope>NUCLEOTIDE SEQUENCE</scope>
</reference>
<feature type="region of interest" description="Disordered" evidence="1">
    <location>
        <begin position="73"/>
        <end position="114"/>
    </location>
</feature>
<proteinExistence type="predicted"/>
<evidence type="ECO:0000256" key="1">
    <source>
        <dbReference type="SAM" id="MobiDB-lite"/>
    </source>
</evidence>
<dbReference type="EMBL" id="UIDG01000146">
    <property type="protein sequence ID" value="SUS06010.1"/>
    <property type="molecule type" value="Genomic_DNA"/>
</dbReference>
<accession>A0A380TC32</accession>
<gene>
    <name evidence="3" type="ORF">DF3PB_230012</name>
</gene>
<keyword evidence="2" id="KW-0472">Membrane</keyword>
<dbReference type="AlphaFoldDB" id="A0A380TC32"/>
<keyword evidence="2" id="KW-0812">Transmembrane</keyword>
<feature type="transmembrane region" description="Helical" evidence="2">
    <location>
        <begin position="44"/>
        <end position="66"/>
    </location>
</feature>